<organism evidence="1">
    <name type="scientific">Lepeophtheirus salmonis</name>
    <name type="common">Salmon louse</name>
    <name type="synonym">Caligus salmonis</name>
    <dbReference type="NCBI Taxonomy" id="72036"/>
    <lineage>
        <taxon>Eukaryota</taxon>
        <taxon>Metazoa</taxon>
        <taxon>Ecdysozoa</taxon>
        <taxon>Arthropoda</taxon>
        <taxon>Crustacea</taxon>
        <taxon>Multicrustacea</taxon>
        <taxon>Hexanauplia</taxon>
        <taxon>Copepoda</taxon>
        <taxon>Siphonostomatoida</taxon>
        <taxon>Caligidae</taxon>
        <taxon>Lepeophtheirus</taxon>
    </lineage>
</organism>
<sequence length="54" mass="6225">MPTALAIMQFPSSVIHHHIMDLINSFWRSNLNRASRTFIFTCAHMAILKTLINL</sequence>
<proteinExistence type="predicted"/>
<evidence type="ECO:0000313" key="1">
    <source>
        <dbReference type="EMBL" id="CDW38544.1"/>
    </source>
</evidence>
<dbReference type="EMBL" id="HACA01021183">
    <property type="protein sequence ID" value="CDW38544.1"/>
    <property type="molecule type" value="Transcribed_RNA"/>
</dbReference>
<reference evidence="1" key="1">
    <citation type="submission" date="2014-05" db="EMBL/GenBank/DDBJ databases">
        <authorList>
            <person name="Chronopoulou M."/>
        </authorList>
    </citation>
    <scope>NUCLEOTIDE SEQUENCE</scope>
    <source>
        <tissue evidence="1">Whole organism</tissue>
    </source>
</reference>
<dbReference type="AlphaFoldDB" id="A0A0K2UJV0"/>
<name>A0A0K2UJV0_LEPSM</name>
<accession>A0A0K2UJV0</accession>
<protein>
    <submittedName>
        <fullName evidence="1">Uncharacterized protein</fullName>
    </submittedName>
</protein>